<dbReference type="InterPro" id="IPR050062">
    <property type="entry name" value="Pro-tRNA_synthetase"/>
</dbReference>
<protein>
    <recommendedName>
        <fullName evidence="3">Mitochondrial 39S ribosomal protein L39</fullName>
    </recommendedName>
</protein>
<dbReference type="PANTHER" id="PTHR42753">
    <property type="entry name" value="MITOCHONDRIAL RIBOSOME PROTEIN L39/PROLYL-TRNA LIGASE FAMILY MEMBER"/>
    <property type="match status" value="1"/>
</dbReference>
<dbReference type="GO" id="GO:0003723">
    <property type="term" value="F:RNA binding"/>
    <property type="evidence" value="ECO:0007669"/>
    <property type="project" value="TreeGrafter"/>
</dbReference>
<dbReference type="Gene3D" id="3.10.20.30">
    <property type="match status" value="1"/>
</dbReference>
<dbReference type="OrthoDB" id="5870821at2759"/>
<dbReference type="RefSeq" id="XP_038065131.1">
    <property type="nucleotide sequence ID" value="XM_038209203.1"/>
</dbReference>
<dbReference type="Gene3D" id="3.30.980.10">
    <property type="entry name" value="Threonyl-trna Synthetase, Chain A, domain 2"/>
    <property type="match status" value="1"/>
</dbReference>
<organism evidence="1 2">
    <name type="scientific">Patiria miniata</name>
    <name type="common">Bat star</name>
    <name type="synonym">Asterina miniata</name>
    <dbReference type="NCBI Taxonomy" id="46514"/>
    <lineage>
        <taxon>Eukaryota</taxon>
        <taxon>Metazoa</taxon>
        <taxon>Echinodermata</taxon>
        <taxon>Eleutherozoa</taxon>
        <taxon>Asterozoa</taxon>
        <taxon>Asteroidea</taxon>
        <taxon>Valvatacea</taxon>
        <taxon>Valvatida</taxon>
        <taxon>Asterinidae</taxon>
        <taxon>Patiria</taxon>
    </lineage>
</organism>
<dbReference type="InterPro" id="IPR012675">
    <property type="entry name" value="Beta-grasp_dom_sf"/>
</dbReference>
<evidence type="ECO:0000313" key="2">
    <source>
        <dbReference type="Proteomes" id="UP000887568"/>
    </source>
</evidence>
<dbReference type="InterPro" id="IPR012676">
    <property type="entry name" value="TGS-like"/>
</dbReference>
<dbReference type="SUPFAM" id="SSF81271">
    <property type="entry name" value="TGS-like"/>
    <property type="match status" value="1"/>
</dbReference>
<proteinExistence type="predicted"/>
<name>A0A914ANR3_PATMI</name>
<dbReference type="GO" id="GO:0000166">
    <property type="term" value="F:nucleotide binding"/>
    <property type="evidence" value="ECO:0007669"/>
    <property type="project" value="InterPro"/>
</dbReference>
<dbReference type="PANTHER" id="PTHR42753:SF9">
    <property type="entry name" value="LARGE RIBOSOMAL SUBUNIT PROTEIN ML39"/>
    <property type="match status" value="1"/>
</dbReference>
<dbReference type="OMA" id="YNCAQHL"/>
<accession>A0A914ANR3</accession>
<dbReference type="AlphaFoldDB" id="A0A914ANR3"/>
<dbReference type="CTD" id="54148"/>
<dbReference type="GeneID" id="119735496"/>
<dbReference type="Proteomes" id="UP000887568">
    <property type="component" value="Unplaced"/>
</dbReference>
<dbReference type="CDD" id="cd01667">
    <property type="entry name" value="TGS_ThrRS"/>
    <property type="match status" value="1"/>
</dbReference>
<evidence type="ECO:0008006" key="3">
    <source>
        <dbReference type="Google" id="ProtNLM"/>
    </source>
</evidence>
<evidence type="ECO:0000313" key="1">
    <source>
        <dbReference type="EnsemblMetazoa" id="XP_038065131.1"/>
    </source>
</evidence>
<dbReference type="InterPro" id="IPR018163">
    <property type="entry name" value="Thr/Ala-tRNA-synth_IIc_edit"/>
</dbReference>
<dbReference type="EnsemblMetazoa" id="XM_038209203.1">
    <property type="protein sequence ID" value="XP_038065131.1"/>
    <property type="gene ID" value="LOC119735496"/>
</dbReference>
<dbReference type="GO" id="GO:0005739">
    <property type="term" value="C:mitochondrion"/>
    <property type="evidence" value="ECO:0007669"/>
    <property type="project" value="TreeGrafter"/>
</dbReference>
<keyword evidence="2" id="KW-1185">Reference proteome</keyword>
<dbReference type="SUPFAM" id="SSF55186">
    <property type="entry name" value="ThrRS/AlaRS common domain"/>
    <property type="match status" value="1"/>
</dbReference>
<sequence length="332" mass="38332">MKLIKKVAFLTRHISRCFSSEATAASTAITPRQNEIFNQEKERQLSLIKRIEKIEVDHIGADEPCKLAMNKYLSTPYNVAMHLNQRYMDRSAIAMVNGKPWHMLQPLTEDCELRFITLKDDDVTEVNQAFWKSCSLMMAAVLQSAFKDDIPVELARAPDIPITTGCFAYDVNLPFKWQPTREELICLNRQAFMMADRKVNFERLEVSREVANRIFEDNAYKKHQVEHTEADRVVLFRLGDFVDITDGPLITNTGFMGPHRYVFTCVHSVDDYLKPTNKLLRFQGVAVPSEFRVHHTTWSILEERARKPVLVDLAPNMKSRHRIDKAQEDTAS</sequence>
<reference evidence="1" key="1">
    <citation type="submission" date="2022-11" db="UniProtKB">
        <authorList>
            <consortium name="EnsemblMetazoa"/>
        </authorList>
    </citation>
    <scope>IDENTIFICATION</scope>
</reference>